<sequence length="40" mass="4715">MSRTMHPRTLYLIILKLIELRSGPSVVRQQIISFDWSSLK</sequence>
<dbReference type="AlphaFoldDB" id="A0A0A9GDA0"/>
<dbReference type="EMBL" id="GBRH01174846">
    <property type="protein sequence ID" value="JAE23050.1"/>
    <property type="molecule type" value="Transcribed_RNA"/>
</dbReference>
<accession>A0A0A9GDA0</accession>
<evidence type="ECO:0000313" key="1">
    <source>
        <dbReference type="EMBL" id="JAE23050.1"/>
    </source>
</evidence>
<reference evidence="1" key="2">
    <citation type="journal article" date="2015" name="Data Brief">
        <title>Shoot transcriptome of the giant reed, Arundo donax.</title>
        <authorList>
            <person name="Barrero R.A."/>
            <person name="Guerrero F.D."/>
            <person name="Moolhuijzen P."/>
            <person name="Goolsby J.A."/>
            <person name="Tidwell J."/>
            <person name="Bellgard S.E."/>
            <person name="Bellgard M.I."/>
        </authorList>
    </citation>
    <scope>NUCLEOTIDE SEQUENCE</scope>
    <source>
        <tissue evidence="1">Shoot tissue taken approximately 20 cm above the soil surface</tissue>
    </source>
</reference>
<organism evidence="1">
    <name type="scientific">Arundo donax</name>
    <name type="common">Giant reed</name>
    <name type="synonym">Donax arundinaceus</name>
    <dbReference type="NCBI Taxonomy" id="35708"/>
    <lineage>
        <taxon>Eukaryota</taxon>
        <taxon>Viridiplantae</taxon>
        <taxon>Streptophyta</taxon>
        <taxon>Embryophyta</taxon>
        <taxon>Tracheophyta</taxon>
        <taxon>Spermatophyta</taxon>
        <taxon>Magnoliopsida</taxon>
        <taxon>Liliopsida</taxon>
        <taxon>Poales</taxon>
        <taxon>Poaceae</taxon>
        <taxon>PACMAD clade</taxon>
        <taxon>Arundinoideae</taxon>
        <taxon>Arundineae</taxon>
        <taxon>Arundo</taxon>
    </lineage>
</organism>
<protein>
    <submittedName>
        <fullName evidence="1">Uncharacterized protein</fullName>
    </submittedName>
</protein>
<name>A0A0A9GDA0_ARUDO</name>
<reference evidence="1" key="1">
    <citation type="submission" date="2014-09" db="EMBL/GenBank/DDBJ databases">
        <authorList>
            <person name="Magalhaes I.L.F."/>
            <person name="Oliveira U."/>
            <person name="Santos F.R."/>
            <person name="Vidigal T.H.D.A."/>
            <person name="Brescovit A.D."/>
            <person name="Santos A.J."/>
        </authorList>
    </citation>
    <scope>NUCLEOTIDE SEQUENCE</scope>
    <source>
        <tissue evidence="1">Shoot tissue taken approximately 20 cm above the soil surface</tissue>
    </source>
</reference>
<proteinExistence type="predicted"/>